<gene>
    <name evidence="2" type="ORF">ABH15_07740</name>
</gene>
<proteinExistence type="predicted"/>
<evidence type="ECO:0000259" key="1">
    <source>
        <dbReference type="Pfam" id="PF09894"/>
    </source>
</evidence>
<protein>
    <recommendedName>
        <fullName evidence="1">Connectase MJ0548-like N-terminal domain-containing protein</fullName>
    </recommendedName>
</protein>
<dbReference type="Pfam" id="PF09894">
    <property type="entry name" value="MJ0548_N"/>
    <property type="match status" value="1"/>
</dbReference>
<dbReference type="InterPro" id="IPR057262">
    <property type="entry name" value="MJ0548_N"/>
</dbReference>
<name>A0A498GZJ2_9EURY</name>
<dbReference type="RefSeq" id="WP_128693800.1">
    <property type="nucleotide sequence ID" value="NZ_LHQS01000002.1"/>
</dbReference>
<sequence>MSLVIAFIGARGAVMAGDMREILFSGDDSCRDRLEAELYDGRIVTDEALARRAQEIGIGVYVRDTKNKVAERSGILVGEVGETEKGVVRSRRLYASAGRYAIADFEDGCMTVVSQGTGSTFIVLGNAIAKQVTNRCIRDTWKGGTPRDAVRTIVLAMETAARTTASVSERYVLVQTPASRDLRPLLDEDARRGEERSNSAE</sequence>
<dbReference type="PIRSF" id="PIRSF019262">
    <property type="entry name" value="UCP019262"/>
    <property type="match status" value="1"/>
</dbReference>
<evidence type="ECO:0000313" key="2">
    <source>
        <dbReference type="EMBL" id="RXE56069.1"/>
    </source>
</evidence>
<feature type="domain" description="Connectase MJ0548-like N-terminal" evidence="1">
    <location>
        <begin position="1"/>
        <end position="181"/>
    </location>
</feature>
<dbReference type="AlphaFoldDB" id="A0A498GZJ2"/>
<keyword evidence="3" id="KW-1185">Reference proteome</keyword>
<dbReference type="EMBL" id="LHQS01000002">
    <property type="protein sequence ID" value="RXE56069.1"/>
    <property type="molecule type" value="Genomic_DNA"/>
</dbReference>
<dbReference type="Proteomes" id="UP000290932">
    <property type="component" value="Unassembled WGS sequence"/>
</dbReference>
<evidence type="ECO:0000313" key="3">
    <source>
        <dbReference type="Proteomes" id="UP000290932"/>
    </source>
</evidence>
<dbReference type="OrthoDB" id="106876at2157"/>
<comment type="caution">
    <text evidence="2">The sequence shown here is derived from an EMBL/GenBank/DDBJ whole genome shotgun (WGS) entry which is preliminary data.</text>
</comment>
<dbReference type="InterPro" id="IPR016754">
    <property type="entry name" value="MJ0548-like"/>
</dbReference>
<organism evidence="2 3">
    <name type="scientific">Methanoculleus taiwanensis</name>
    <dbReference type="NCBI Taxonomy" id="1550565"/>
    <lineage>
        <taxon>Archaea</taxon>
        <taxon>Methanobacteriati</taxon>
        <taxon>Methanobacteriota</taxon>
        <taxon>Stenosarchaea group</taxon>
        <taxon>Methanomicrobia</taxon>
        <taxon>Methanomicrobiales</taxon>
        <taxon>Methanomicrobiaceae</taxon>
        <taxon>Methanoculleus</taxon>
    </lineage>
</organism>
<accession>A0A498GZJ2</accession>
<reference evidence="2 3" key="1">
    <citation type="journal article" date="2015" name="Int. J. Syst. Evol. Microbiol.">
        <title>Methanoculleus taiwanensis sp. nov., a methanogen isolated from deep marine sediment at the deformation front area near Taiwan.</title>
        <authorList>
            <person name="Weng C.Y."/>
            <person name="Chen S.C."/>
            <person name="Lai M.C."/>
            <person name="Wu S.Y."/>
            <person name="Lin S."/>
            <person name="Yang T.F."/>
            <person name="Chen P.C."/>
        </authorList>
    </citation>
    <scope>NUCLEOTIDE SEQUENCE [LARGE SCALE GENOMIC DNA]</scope>
    <source>
        <strain evidence="2 3">CYW4</strain>
    </source>
</reference>